<dbReference type="InterPro" id="IPR002060">
    <property type="entry name" value="Squ/phyt_synthse"/>
</dbReference>
<dbReference type="SFLD" id="SFLDG01212">
    <property type="entry name" value="Phytoene_synthase_like"/>
    <property type="match status" value="1"/>
</dbReference>
<keyword evidence="1" id="KW-0808">Transferase</keyword>
<name>A0A172YG04_9GAMM</name>
<organism evidence="2 3">
    <name type="scientific">Halotalea alkalilenta</name>
    <dbReference type="NCBI Taxonomy" id="376489"/>
    <lineage>
        <taxon>Bacteria</taxon>
        <taxon>Pseudomonadati</taxon>
        <taxon>Pseudomonadota</taxon>
        <taxon>Gammaproteobacteria</taxon>
        <taxon>Oceanospirillales</taxon>
        <taxon>Halomonadaceae</taxon>
        <taxon>Halotalea</taxon>
    </lineage>
</organism>
<protein>
    <recommendedName>
        <fullName evidence="4">Phytoene synthase</fullName>
    </recommendedName>
</protein>
<evidence type="ECO:0000313" key="2">
    <source>
        <dbReference type="EMBL" id="ANF58210.1"/>
    </source>
</evidence>
<reference evidence="2 3" key="1">
    <citation type="submission" date="2016-04" db="EMBL/GenBank/DDBJ databases">
        <title>Complete Genome Sequence of Halotalea alkalilenta IHB B 13600.</title>
        <authorList>
            <person name="Swarnkar M.K."/>
            <person name="Sharma A."/>
            <person name="Kaushal K."/>
            <person name="Soni R."/>
            <person name="Rana S."/>
            <person name="Singh A.K."/>
            <person name="Gulati A."/>
        </authorList>
    </citation>
    <scope>NUCLEOTIDE SEQUENCE [LARGE SCALE GENOMIC DNA]</scope>
    <source>
        <strain evidence="2 3">IHB B 13600</strain>
    </source>
</reference>
<dbReference type="SUPFAM" id="SSF48576">
    <property type="entry name" value="Terpenoid synthases"/>
    <property type="match status" value="1"/>
</dbReference>
<dbReference type="Proteomes" id="UP000077875">
    <property type="component" value="Chromosome"/>
</dbReference>
<dbReference type="InterPro" id="IPR019845">
    <property type="entry name" value="Squalene/phytoene_synthase_CS"/>
</dbReference>
<evidence type="ECO:0008006" key="4">
    <source>
        <dbReference type="Google" id="ProtNLM"/>
    </source>
</evidence>
<dbReference type="PANTHER" id="PTHR31480">
    <property type="entry name" value="BIFUNCTIONAL LYCOPENE CYCLASE/PHYTOENE SYNTHASE"/>
    <property type="match status" value="1"/>
</dbReference>
<dbReference type="Pfam" id="PF00494">
    <property type="entry name" value="SQS_PSY"/>
    <property type="match status" value="1"/>
</dbReference>
<dbReference type="InterPro" id="IPR044843">
    <property type="entry name" value="Trans_IPPS_bact-type"/>
</dbReference>
<evidence type="ECO:0000256" key="1">
    <source>
        <dbReference type="ARBA" id="ARBA00022679"/>
    </source>
</evidence>
<dbReference type="RefSeq" id="WP_064123110.1">
    <property type="nucleotide sequence ID" value="NZ_CP015243.1"/>
</dbReference>
<dbReference type="GO" id="GO:0051996">
    <property type="term" value="F:squalene synthase [NAD(P)H] activity"/>
    <property type="evidence" value="ECO:0007669"/>
    <property type="project" value="InterPro"/>
</dbReference>
<dbReference type="Gene3D" id="1.10.600.10">
    <property type="entry name" value="Farnesyl Diphosphate Synthase"/>
    <property type="match status" value="1"/>
</dbReference>
<accession>A0A172YG04</accession>
<dbReference type="SFLD" id="SFLDG01018">
    <property type="entry name" value="Squalene/Phytoene_Synthase_Lik"/>
    <property type="match status" value="1"/>
</dbReference>
<proteinExistence type="predicted"/>
<dbReference type="PROSITE" id="PS01045">
    <property type="entry name" value="SQUALEN_PHYTOEN_SYN_2"/>
    <property type="match status" value="1"/>
</dbReference>
<dbReference type="CDD" id="cd00683">
    <property type="entry name" value="Trans_IPPS_HH"/>
    <property type="match status" value="1"/>
</dbReference>
<dbReference type="GO" id="GO:0016117">
    <property type="term" value="P:carotenoid biosynthetic process"/>
    <property type="evidence" value="ECO:0007669"/>
    <property type="project" value="UniProtKB-ARBA"/>
</dbReference>
<dbReference type="InterPro" id="IPR033904">
    <property type="entry name" value="Trans_IPPS_HH"/>
</dbReference>
<dbReference type="KEGG" id="haa:A5892_12650"/>
<dbReference type="GO" id="GO:0004311">
    <property type="term" value="F:geranylgeranyl diphosphate synthase activity"/>
    <property type="evidence" value="ECO:0007669"/>
    <property type="project" value="InterPro"/>
</dbReference>
<sequence length="313" mass="33888">MNDQERVDADDALATLGRHGKSFRFASLLMPKRDAEDAARLYTVCRHIDDLADESEPTARPAALARLARIRQELTAGAAVTDPLAVVLHQLAERRGIDLDAADHLISAMISDAERPALIEDSAALIRYCYGAAGSVGVMMAPLVDAPRHAQPFAVDLGLAMQMTNIARDIAEDAAMGRRYLPASWVDGLSPERILTGREEPTIRAIVSSAMARLLDLAECYYASAAEGIQAIPGRNRVAIRVAAVVYRQIGLELAATQHNWWQGRMRIGIAGKLRCTLSDTLGRRGIRPRGVPHDPLLHRVIAGRPGCAAAPE</sequence>
<dbReference type="AlphaFoldDB" id="A0A172YG04"/>
<dbReference type="SFLD" id="SFLDS00005">
    <property type="entry name" value="Isoprenoid_Synthase_Type_I"/>
    <property type="match status" value="1"/>
</dbReference>
<dbReference type="InterPro" id="IPR008949">
    <property type="entry name" value="Isoprenoid_synthase_dom_sf"/>
</dbReference>
<dbReference type="STRING" id="376489.A5892_12650"/>
<keyword evidence="3" id="KW-1185">Reference proteome</keyword>
<evidence type="ECO:0000313" key="3">
    <source>
        <dbReference type="Proteomes" id="UP000077875"/>
    </source>
</evidence>
<gene>
    <name evidence="2" type="ORF">A5892_12650</name>
</gene>
<dbReference type="EMBL" id="CP015243">
    <property type="protein sequence ID" value="ANF58210.1"/>
    <property type="molecule type" value="Genomic_DNA"/>
</dbReference>